<keyword evidence="2" id="KW-1185">Reference proteome</keyword>
<reference evidence="1" key="1">
    <citation type="submission" date="2021-01" db="EMBL/GenBank/DDBJ databases">
        <authorList>
            <consortium name="Genoscope - CEA"/>
            <person name="William W."/>
        </authorList>
    </citation>
    <scope>NUCLEOTIDE SEQUENCE</scope>
</reference>
<dbReference type="AlphaFoldDB" id="A0A8S1RRW5"/>
<evidence type="ECO:0008006" key="3">
    <source>
        <dbReference type="Google" id="ProtNLM"/>
    </source>
</evidence>
<gene>
    <name evidence="1" type="ORF">PSON_ATCC_30995.1.T2370018</name>
</gene>
<evidence type="ECO:0000313" key="1">
    <source>
        <dbReference type="EMBL" id="CAD8129685.1"/>
    </source>
</evidence>
<organism evidence="1 2">
    <name type="scientific">Paramecium sonneborni</name>
    <dbReference type="NCBI Taxonomy" id="65129"/>
    <lineage>
        <taxon>Eukaryota</taxon>
        <taxon>Sar</taxon>
        <taxon>Alveolata</taxon>
        <taxon>Ciliophora</taxon>
        <taxon>Intramacronucleata</taxon>
        <taxon>Oligohymenophorea</taxon>
        <taxon>Peniculida</taxon>
        <taxon>Parameciidae</taxon>
        <taxon>Paramecium</taxon>
    </lineage>
</organism>
<sequence>MEINKCKYKLKQYECFSGGGQYDQEGSEKKLGKWIDLDEGFKIQKQVTYNGEYNLNGMKVGRWDILFNQGDEYKQMNIIISVHIFSGGGSYGYDQEIGEKKVGNWVELIEGFSQFQQVTFNGEYNMKGIKVGKWDIMYREWDEIEYKKIGGGVYDLEGSQKKIGKWVELDENFWITYNGEYNMKGMKEGIWVQMDKWKKKKYGEEKYEN</sequence>
<evidence type="ECO:0000313" key="2">
    <source>
        <dbReference type="Proteomes" id="UP000692954"/>
    </source>
</evidence>
<dbReference type="Proteomes" id="UP000692954">
    <property type="component" value="Unassembled WGS sequence"/>
</dbReference>
<accession>A0A8S1RRW5</accession>
<proteinExistence type="predicted"/>
<name>A0A8S1RRW5_9CILI</name>
<dbReference type="OrthoDB" id="320641at2759"/>
<protein>
    <recommendedName>
        <fullName evidence="3">MORN repeat protein</fullName>
    </recommendedName>
</protein>
<dbReference type="PANTHER" id="PTHR33706:SF1">
    <property type="entry name" value="TPR REPEAT PROTEIN"/>
    <property type="match status" value="1"/>
</dbReference>
<dbReference type="PANTHER" id="PTHR33706">
    <property type="entry name" value="MORN VARIANT REPEAT PROTEIN"/>
    <property type="match status" value="1"/>
</dbReference>
<comment type="caution">
    <text evidence="1">The sequence shown here is derived from an EMBL/GenBank/DDBJ whole genome shotgun (WGS) entry which is preliminary data.</text>
</comment>
<dbReference type="EMBL" id="CAJJDN010000237">
    <property type="protein sequence ID" value="CAD8129685.1"/>
    <property type="molecule type" value="Genomic_DNA"/>
</dbReference>